<dbReference type="Proteomes" id="UP000198885">
    <property type="component" value="Unassembled WGS sequence"/>
</dbReference>
<dbReference type="RefSeq" id="WP_092694701.1">
    <property type="nucleotide sequence ID" value="NZ_FOGU01000008.1"/>
</dbReference>
<accession>A0A1H9VTW1</accession>
<dbReference type="EMBL" id="FOGU01000008">
    <property type="protein sequence ID" value="SES24981.1"/>
    <property type="molecule type" value="Genomic_DNA"/>
</dbReference>
<dbReference type="NCBIfam" id="TIGR03212">
    <property type="entry name" value="uraD_N-term-dom"/>
    <property type="match status" value="1"/>
</dbReference>
<keyword evidence="4" id="KW-0659">Purine metabolism</keyword>
<evidence type="ECO:0000256" key="3">
    <source>
        <dbReference type="ARBA" id="ARBA00020071"/>
    </source>
</evidence>
<evidence type="ECO:0000313" key="7">
    <source>
        <dbReference type="EMBL" id="SES24981.1"/>
    </source>
</evidence>
<dbReference type="Pfam" id="PF09349">
    <property type="entry name" value="OHCU_decarbox"/>
    <property type="match status" value="1"/>
</dbReference>
<feature type="domain" description="NodB homology" evidence="6">
    <location>
        <begin position="71"/>
        <end position="289"/>
    </location>
</feature>
<dbReference type="CDD" id="cd10977">
    <property type="entry name" value="CE4_PuuE_SpCDA1"/>
    <property type="match status" value="1"/>
</dbReference>
<protein>
    <recommendedName>
        <fullName evidence="3">Chitooligosaccharide deacetylase</fullName>
    </recommendedName>
    <alternativeName>
        <fullName evidence="5">Nodulation protein B</fullName>
    </alternativeName>
</protein>
<evidence type="ECO:0000313" key="8">
    <source>
        <dbReference type="Proteomes" id="UP000198885"/>
    </source>
</evidence>
<dbReference type="UniPathway" id="UPA00394">
    <property type="reaction ID" value="UER00652"/>
</dbReference>
<dbReference type="PANTHER" id="PTHR43123:SF1">
    <property type="entry name" value="POLYSACCHARIDE DEACETYLASE-RELATED"/>
    <property type="match status" value="1"/>
</dbReference>
<dbReference type="GO" id="GO:0016810">
    <property type="term" value="F:hydrolase activity, acting on carbon-nitrogen (but not peptide) bonds"/>
    <property type="evidence" value="ECO:0007669"/>
    <property type="project" value="InterPro"/>
</dbReference>
<evidence type="ECO:0000256" key="2">
    <source>
        <dbReference type="ARBA" id="ARBA00010973"/>
    </source>
</evidence>
<dbReference type="AlphaFoldDB" id="A0A1H9VTW1"/>
<reference evidence="7 8" key="1">
    <citation type="submission" date="2016-10" db="EMBL/GenBank/DDBJ databases">
        <authorList>
            <person name="de Groot N.N."/>
        </authorList>
    </citation>
    <scope>NUCLEOTIDE SEQUENCE [LARGE SCALE GENOMIC DNA]</scope>
    <source>
        <strain evidence="7 8">DSM 23042</strain>
    </source>
</reference>
<dbReference type="OrthoDB" id="9787041at2"/>
<dbReference type="InterPro" id="IPR011330">
    <property type="entry name" value="Glyco_hydro/deAcase_b/a-brl"/>
</dbReference>
<dbReference type="SUPFAM" id="SSF158694">
    <property type="entry name" value="UraD-Like"/>
    <property type="match status" value="1"/>
</dbReference>
<dbReference type="PROSITE" id="PS51677">
    <property type="entry name" value="NODB"/>
    <property type="match status" value="1"/>
</dbReference>
<sequence length="475" mass="52445">MTDAPRYPRDMQGYGATPPDAAWPGGAKIAVQIVINYEEGGENNLLHGDAGSEAFLSEIVGAAAWPGQRHWNMESIYEYGTRAGFWRLHRLFAGYGIPVTVYGVASALARGPEQVAAMQDAGWEIASHGLKWIEFKDMPEAEERAQMHEAIRLHTEVTGERPHGYYLGRTSMNTVPMAAAEGGFAYLADSYADDLPYWLRVGGRDQLMVPYTLDANDMRFATPQGFNSGEQFATYLKDSFDALYAEGEAGTPKMLSIGLHCRLTGRPGRIMGLKRFLDHAASHDGVWFARRIDIARHWAETHPPAVDGPRPSEMDRDAFVAAYGGVFEHSPWIAERAHALELGPAHDTATGLHNALARVFRSASEQERIGVLTAHPDLAGKLAAAARLTDDSAAEQASAGLDALTDDERARFERLNTAYTERFGIPFIIAVRDHDKPGILAAFERRLENDRDTEIAEACRQVERIAELRLREKLA</sequence>
<dbReference type="Pfam" id="PF01522">
    <property type="entry name" value="Polysacc_deac_1"/>
    <property type="match status" value="1"/>
</dbReference>
<comment type="similarity">
    <text evidence="2">Belongs to the polysaccharide deacetylase family.</text>
</comment>
<evidence type="ECO:0000259" key="6">
    <source>
        <dbReference type="PROSITE" id="PS51677"/>
    </source>
</evidence>
<dbReference type="PANTHER" id="PTHR43123">
    <property type="entry name" value="POLYSACCHARIDE DEACETYLASE-RELATED"/>
    <property type="match status" value="1"/>
</dbReference>
<evidence type="ECO:0000256" key="4">
    <source>
        <dbReference type="ARBA" id="ARBA00022631"/>
    </source>
</evidence>
<dbReference type="InterPro" id="IPR036778">
    <property type="entry name" value="OHCU_decarboxylase_sf"/>
</dbReference>
<keyword evidence="8" id="KW-1185">Reference proteome</keyword>
<dbReference type="Gene3D" id="3.20.20.370">
    <property type="entry name" value="Glycoside hydrolase/deacetylase"/>
    <property type="match status" value="1"/>
</dbReference>
<dbReference type="STRING" id="641238.SAMN04490244_10888"/>
<dbReference type="GO" id="GO:0005975">
    <property type="term" value="P:carbohydrate metabolic process"/>
    <property type="evidence" value="ECO:0007669"/>
    <property type="project" value="InterPro"/>
</dbReference>
<dbReference type="InterPro" id="IPR017625">
    <property type="entry name" value="PuuE"/>
</dbReference>
<dbReference type="GO" id="GO:0000255">
    <property type="term" value="P:allantoin metabolic process"/>
    <property type="evidence" value="ECO:0007669"/>
    <property type="project" value="InterPro"/>
</dbReference>
<gene>
    <name evidence="7" type="ORF">SAMN04490244_10888</name>
</gene>
<comment type="function">
    <text evidence="1">Is involved in generating a small heat-stable compound (Nod), an acylated oligomer of N-acetylglucosamine, that stimulates mitosis in various plant protoplasts.</text>
</comment>
<name>A0A1H9VTW1_9RHOB</name>
<dbReference type="Gene3D" id="1.10.3330.10">
    <property type="entry name" value="Oxo-4-hydroxy-4-carboxy-5-ureidoimidazoline decarboxylase"/>
    <property type="match status" value="1"/>
</dbReference>
<evidence type="ECO:0000256" key="5">
    <source>
        <dbReference type="ARBA" id="ARBA00032976"/>
    </source>
</evidence>
<dbReference type="GO" id="GO:0006144">
    <property type="term" value="P:purine nucleobase metabolic process"/>
    <property type="evidence" value="ECO:0007669"/>
    <property type="project" value="UniProtKB-KW"/>
</dbReference>
<organism evidence="7 8">
    <name type="scientific">Tranquillimonas rosea</name>
    <dbReference type="NCBI Taxonomy" id="641238"/>
    <lineage>
        <taxon>Bacteria</taxon>
        <taxon>Pseudomonadati</taxon>
        <taxon>Pseudomonadota</taxon>
        <taxon>Alphaproteobacteria</taxon>
        <taxon>Rhodobacterales</taxon>
        <taxon>Roseobacteraceae</taxon>
        <taxon>Tranquillimonas</taxon>
    </lineage>
</organism>
<dbReference type="GO" id="GO:0019628">
    <property type="term" value="P:urate catabolic process"/>
    <property type="evidence" value="ECO:0007669"/>
    <property type="project" value="UniProtKB-UniPathway"/>
</dbReference>
<evidence type="ECO:0000256" key="1">
    <source>
        <dbReference type="ARBA" id="ARBA00003236"/>
    </source>
</evidence>
<dbReference type="NCBIfam" id="TIGR03164">
    <property type="entry name" value="UHCUDC"/>
    <property type="match status" value="1"/>
</dbReference>
<dbReference type="InterPro" id="IPR018020">
    <property type="entry name" value="OHCU_decarboxylase"/>
</dbReference>
<dbReference type="SUPFAM" id="SSF88713">
    <property type="entry name" value="Glycoside hydrolase/deacetylase"/>
    <property type="match status" value="1"/>
</dbReference>
<proteinExistence type="inferred from homology"/>
<dbReference type="InterPro" id="IPR002509">
    <property type="entry name" value="NODB_dom"/>
</dbReference>
<dbReference type="InterPro" id="IPR017580">
    <property type="entry name" value="OHCU_decarboxylase-1"/>
</dbReference>